<name>A0AAW8B5I5_9GAMM</name>
<comment type="caution">
    <text evidence="3">The sequence shown here is derived from an EMBL/GenBank/DDBJ whole genome shotgun (WGS) entry which is preliminary data.</text>
</comment>
<keyword evidence="4" id="KW-1185">Reference proteome</keyword>
<dbReference type="EMBL" id="JAUUUU010000005">
    <property type="protein sequence ID" value="MDP1521122.1"/>
    <property type="molecule type" value="Genomic_DNA"/>
</dbReference>
<dbReference type="InterPro" id="IPR054098">
    <property type="entry name" value="NGO1945-like_C"/>
</dbReference>
<evidence type="ECO:0000313" key="4">
    <source>
        <dbReference type="Proteomes" id="UP001178354"/>
    </source>
</evidence>
<dbReference type="Gene3D" id="1.10.150.690">
    <property type="entry name" value="DUF2063"/>
    <property type="match status" value="1"/>
</dbReference>
<feature type="domain" description="Putative DNA-binding" evidence="1">
    <location>
        <begin position="12"/>
        <end position="97"/>
    </location>
</feature>
<dbReference type="InterPro" id="IPR018640">
    <property type="entry name" value="DUF2063"/>
</dbReference>
<reference evidence="3" key="2">
    <citation type="submission" date="2023-08" db="EMBL/GenBank/DDBJ databases">
        <authorList>
            <person name="Luo J."/>
        </authorList>
    </citation>
    <scope>NUCLEOTIDE SEQUENCE</scope>
    <source>
        <strain evidence="3">DSM 25064</strain>
    </source>
</reference>
<reference evidence="3" key="1">
    <citation type="journal article" date="2010" name="Int. J. Syst. Evol. Microbiol.">
        <title>Porticoccus litoralis gen. nov., sp. nov., a gammaproteobacterium isolated from the Yellow Sea.</title>
        <authorList>
            <person name="Oh H.M."/>
            <person name="Kim H."/>
            <person name="Kim K.M."/>
            <person name="Min G.S."/>
            <person name="Cho J.C."/>
        </authorList>
    </citation>
    <scope>NUCLEOTIDE SEQUENCE</scope>
    <source>
        <strain evidence="3">DSM 25064</strain>
    </source>
</reference>
<proteinExistence type="predicted"/>
<accession>A0AAW8B5I5</accession>
<dbReference type="GO" id="GO:0003677">
    <property type="term" value="F:DNA binding"/>
    <property type="evidence" value="ECO:0007669"/>
    <property type="project" value="UniProtKB-KW"/>
</dbReference>
<evidence type="ECO:0000259" key="1">
    <source>
        <dbReference type="Pfam" id="PF09836"/>
    </source>
</evidence>
<evidence type="ECO:0000313" key="3">
    <source>
        <dbReference type="EMBL" id="MDP1521122.1"/>
    </source>
</evidence>
<dbReference type="InterPro" id="IPR044922">
    <property type="entry name" value="DUF2063_N_sf"/>
</dbReference>
<sequence length="252" mass="28710">MSDLSAPDFQKTQYRFAAHLRDPNTNPAPADIEDRRLKIYRELVYNNIEDFISSGFPILRSLYADSDWHAMIRQFIASHQSHSPYFLEISQEFLMYLQEGHQPVDCDPGFMLELAHYEWVELALDVAEGGIEAGRKEGVDVLSDPLQVSPLAWRLSYQYPVHLIGPQYQPEEPGEEPAFLVVYRNRQEEVGFLQTNRVTMQLLQLLEESPQSGASVLRELAGLLGQSDPESLMGFGREVLEQLLSLDIVLAE</sequence>
<protein>
    <submittedName>
        <fullName evidence="3">DNA-binding domain-containing protein</fullName>
    </submittedName>
</protein>
<dbReference type="Pfam" id="PF22106">
    <property type="entry name" value="NGO1945_C"/>
    <property type="match status" value="1"/>
</dbReference>
<dbReference type="AlphaFoldDB" id="A0AAW8B5I5"/>
<evidence type="ECO:0000259" key="2">
    <source>
        <dbReference type="Pfam" id="PF22106"/>
    </source>
</evidence>
<dbReference type="Pfam" id="PF09836">
    <property type="entry name" value="DUF2063"/>
    <property type="match status" value="1"/>
</dbReference>
<gene>
    <name evidence="3" type="ORF">Q8A57_09090</name>
</gene>
<feature type="domain" description="NGO1945-like C-terminal" evidence="2">
    <location>
        <begin position="149"/>
        <end position="244"/>
    </location>
</feature>
<organism evidence="3 4">
    <name type="scientific">Porticoccus litoralis</name>
    <dbReference type="NCBI Taxonomy" id="434086"/>
    <lineage>
        <taxon>Bacteria</taxon>
        <taxon>Pseudomonadati</taxon>
        <taxon>Pseudomonadota</taxon>
        <taxon>Gammaproteobacteria</taxon>
        <taxon>Cellvibrionales</taxon>
        <taxon>Porticoccaceae</taxon>
        <taxon>Porticoccus</taxon>
    </lineage>
</organism>
<keyword evidence="3" id="KW-0238">DNA-binding</keyword>
<dbReference type="Gene3D" id="3.90.930.50">
    <property type="match status" value="1"/>
</dbReference>
<dbReference type="Proteomes" id="UP001178354">
    <property type="component" value="Unassembled WGS sequence"/>
</dbReference>
<dbReference type="RefSeq" id="WP_305170789.1">
    <property type="nucleotide sequence ID" value="NZ_JAUUUU010000005.1"/>
</dbReference>